<dbReference type="AlphaFoldDB" id="A0A3N0YSH2"/>
<organism evidence="1 2">
    <name type="scientific">Anabarilius grahami</name>
    <name type="common">Kanglang fish</name>
    <name type="synonym">Barilius grahami</name>
    <dbReference type="NCBI Taxonomy" id="495550"/>
    <lineage>
        <taxon>Eukaryota</taxon>
        <taxon>Metazoa</taxon>
        <taxon>Chordata</taxon>
        <taxon>Craniata</taxon>
        <taxon>Vertebrata</taxon>
        <taxon>Euteleostomi</taxon>
        <taxon>Actinopterygii</taxon>
        <taxon>Neopterygii</taxon>
        <taxon>Teleostei</taxon>
        <taxon>Ostariophysi</taxon>
        <taxon>Cypriniformes</taxon>
        <taxon>Xenocyprididae</taxon>
        <taxon>Xenocypridinae</taxon>
        <taxon>Xenocypridinae incertae sedis</taxon>
        <taxon>Anabarilius</taxon>
    </lineage>
</organism>
<name>A0A3N0YSH2_ANAGA</name>
<comment type="caution">
    <text evidence="1">The sequence shown here is derived from an EMBL/GenBank/DDBJ whole genome shotgun (WGS) entry which is preliminary data.</text>
</comment>
<dbReference type="EMBL" id="RJVU01027559">
    <property type="protein sequence ID" value="ROL49152.1"/>
    <property type="molecule type" value="Genomic_DNA"/>
</dbReference>
<protein>
    <submittedName>
        <fullName evidence="1">Uncharacterized protein</fullName>
    </submittedName>
</protein>
<gene>
    <name evidence="1" type="ORF">DPX16_16767</name>
</gene>
<evidence type="ECO:0000313" key="1">
    <source>
        <dbReference type="EMBL" id="ROL49152.1"/>
    </source>
</evidence>
<proteinExistence type="predicted"/>
<sequence length="113" mass="12669">MAVQDYQNVESGCKCYGTQESDTDVKGNGSLLTPVEHAEGKQVWKTDDTLELEIAGEHSHTGDRRHRRKETRWIQVSRKQGVLECNDEVQVAVISILVIECVVIGGRWSLTCL</sequence>
<dbReference type="Proteomes" id="UP000281406">
    <property type="component" value="Unassembled WGS sequence"/>
</dbReference>
<keyword evidence="2" id="KW-1185">Reference proteome</keyword>
<evidence type="ECO:0000313" key="2">
    <source>
        <dbReference type="Proteomes" id="UP000281406"/>
    </source>
</evidence>
<accession>A0A3N0YSH2</accession>
<reference evidence="1 2" key="1">
    <citation type="submission" date="2018-10" db="EMBL/GenBank/DDBJ databases">
        <title>Genome assembly for a Yunnan-Guizhou Plateau 3E fish, Anabarilius grahami (Regan), and its evolutionary and genetic applications.</title>
        <authorList>
            <person name="Jiang W."/>
        </authorList>
    </citation>
    <scope>NUCLEOTIDE SEQUENCE [LARGE SCALE GENOMIC DNA]</scope>
    <source>
        <strain evidence="1">AG-KIZ</strain>
        <tissue evidence="1">Muscle</tissue>
    </source>
</reference>